<keyword evidence="2" id="KW-0067">ATP-binding</keyword>
<dbReference type="GO" id="GO:0005524">
    <property type="term" value="F:ATP binding"/>
    <property type="evidence" value="ECO:0007669"/>
    <property type="project" value="InterPro"/>
</dbReference>
<evidence type="ECO:0000259" key="1">
    <source>
        <dbReference type="Pfam" id="PF00270"/>
    </source>
</evidence>
<dbReference type="GO" id="GO:0003676">
    <property type="term" value="F:nucleic acid binding"/>
    <property type="evidence" value="ECO:0007669"/>
    <property type="project" value="InterPro"/>
</dbReference>
<dbReference type="InterPro" id="IPR011545">
    <property type="entry name" value="DEAD/DEAH_box_helicase_dom"/>
</dbReference>
<dbReference type="OrthoDB" id="9815222at2"/>
<keyword evidence="2" id="KW-0378">Hydrolase</keyword>
<dbReference type="Pfam" id="PF00270">
    <property type="entry name" value="DEAD"/>
    <property type="match status" value="1"/>
</dbReference>
<dbReference type="Gene3D" id="3.40.50.300">
    <property type="entry name" value="P-loop containing nucleotide triphosphate hydrolases"/>
    <property type="match status" value="1"/>
</dbReference>
<dbReference type="InterPro" id="IPR027417">
    <property type="entry name" value="P-loop_NTPase"/>
</dbReference>
<dbReference type="AlphaFoldDB" id="R7ZSG3"/>
<dbReference type="EMBL" id="AQHR01000070">
    <property type="protein sequence ID" value="EON76949.1"/>
    <property type="molecule type" value="Genomic_DNA"/>
</dbReference>
<gene>
    <name evidence="2" type="ORF">ADIS_2610</name>
</gene>
<keyword evidence="3" id="KW-1185">Reference proteome</keyword>
<name>R7ZSG3_9BACT</name>
<evidence type="ECO:0000313" key="2">
    <source>
        <dbReference type="EMBL" id="EON76949.1"/>
    </source>
</evidence>
<evidence type="ECO:0000313" key="3">
    <source>
        <dbReference type="Proteomes" id="UP000013909"/>
    </source>
</evidence>
<proteinExistence type="predicted"/>
<keyword evidence="2" id="KW-0347">Helicase</keyword>
<dbReference type="STRING" id="1232681.ADIS_2610"/>
<feature type="domain" description="DEAD/DEAH-box helicase" evidence="1">
    <location>
        <begin position="79"/>
        <end position="142"/>
    </location>
</feature>
<organism evidence="2 3">
    <name type="scientific">Lunatimonas lonarensis</name>
    <dbReference type="NCBI Taxonomy" id="1232681"/>
    <lineage>
        <taxon>Bacteria</taxon>
        <taxon>Pseudomonadati</taxon>
        <taxon>Bacteroidota</taxon>
        <taxon>Cytophagia</taxon>
        <taxon>Cytophagales</taxon>
        <taxon>Cyclobacteriaceae</taxon>
    </lineage>
</organism>
<dbReference type="RefSeq" id="WP_010854746.1">
    <property type="nucleotide sequence ID" value="NZ_AQHR01000070.1"/>
</dbReference>
<dbReference type="SUPFAM" id="SSF52540">
    <property type="entry name" value="P-loop containing nucleoside triphosphate hydrolases"/>
    <property type="match status" value="1"/>
</dbReference>
<keyword evidence="2" id="KW-0547">Nucleotide-binding</keyword>
<reference evidence="2 3" key="1">
    <citation type="submission" date="2013-02" db="EMBL/GenBank/DDBJ databases">
        <title>A novel strain isolated from Lonar lake, Maharashtra, India.</title>
        <authorList>
            <person name="Singh A."/>
        </authorList>
    </citation>
    <scope>NUCLEOTIDE SEQUENCE [LARGE SCALE GENOMIC DNA]</scope>
    <source>
        <strain evidence="2 3">AK24</strain>
    </source>
</reference>
<comment type="caution">
    <text evidence="2">The sequence shown here is derived from an EMBL/GenBank/DDBJ whole genome shotgun (WGS) entry which is preliminary data.</text>
</comment>
<accession>R7ZSG3</accession>
<dbReference type="PATRIC" id="fig|1288963.3.peg.2601"/>
<protein>
    <submittedName>
        <fullName evidence="2">Helicase, C-terminal:Type III restriction enzyme, res subunit:DEAD/DEAH box helicase, N-terminal</fullName>
    </submittedName>
</protein>
<dbReference type="GO" id="GO:0004386">
    <property type="term" value="F:helicase activity"/>
    <property type="evidence" value="ECO:0007669"/>
    <property type="project" value="UniProtKB-KW"/>
</dbReference>
<sequence length="151" mass="17378">MLSLQQAIEIKESILAYLKATFTFQDKKVHQAFYDFITDPQDGMFKGPFISLRLPFVKANPEEAANTPLVIKPSWPPYDHQVKAWHRLSTRDKKPQPTLITTGTGSGKTEPFLYPILDYCYENRNRFGMKVIILYPMNALAKLLLSVRNNE</sequence>
<dbReference type="Proteomes" id="UP000013909">
    <property type="component" value="Unassembled WGS sequence"/>
</dbReference>